<accession>A0AAW5BSQ6</accession>
<protein>
    <recommendedName>
        <fullName evidence="3">Transposase</fullName>
    </recommendedName>
</protein>
<evidence type="ECO:0008006" key="3">
    <source>
        <dbReference type="Google" id="ProtNLM"/>
    </source>
</evidence>
<dbReference type="Proteomes" id="UP001299608">
    <property type="component" value="Unassembled WGS sequence"/>
</dbReference>
<dbReference type="EMBL" id="JAKNGE010000011">
    <property type="protein sequence ID" value="MCG4745849.1"/>
    <property type="molecule type" value="Genomic_DNA"/>
</dbReference>
<evidence type="ECO:0000313" key="2">
    <source>
        <dbReference type="Proteomes" id="UP001299608"/>
    </source>
</evidence>
<dbReference type="AlphaFoldDB" id="A0AAW5BSQ6"/>
<gene>
    <name evidence="1" type="ORF">L0N08_10540</name>
</gene>
<reference evidence="1" key="1">
    <citation type="submission" date="2022-01" db="EMBL/GenBank/DDBJ databases">
        <title>Collection of gut derived symbiotic bacterial strains cultured from healthy donors.</title>
        <authorList>
            <person name="Lin H."/>
            <person name="Kohout C."/>
            <person name="Waligurski E."/>
            <person name="Pamer E.G."/>
        </authorList>
    </citation>
    <scope>NUCLEOTIDE SEQUENCE</scope>
    <source>
        <strain evidence="1">DFI.6.55</strain>
    </source>
</reference>
<evidence type="ECO:0000313" key="1">
    <source>
        <dbReference type="EMBL" id="MCG4745849.1"/>
    </source>
</evidence>
<comment type="caution">
    <text evidence="1">The sequence shown here is derived from an EMBL/GenBank/DDBJ whole genome shotgun (WGS) entry which is preliminary data.</text>
</comment>
<name>A0AAW5BSQ6_9FIRM</name>
<dbReference type="RefSeq" id="WP_238053544.1">
    <property type="nucleotide sequence ID" value="NZ_JAKNGE010000011.1"/>
</dbReference>
<organism evidence="1 2">
    <name type="scientific">Enterocloster aldenensis</name>
    <dbReference type="NCBI Taxonomy" id="358742"/>
    <lineage>
        <taxon>Bacteria</taxon>
        <taxon>Bacillati</taxon>
        <taxon>Bacillota</taxon>
        <taxon>Clostridia</taxon>
        <taxon>Lachnospirales</taxon>
        <taxon>Lachnospiraceae</taxon>
        <taxon>Enterocloster</taxon>
    </lineage>
</organism>
<proteinExistence type="predicted"/>
<sequence>MAVQPVYYELYDYDKHVGRYGSSELMLMLDIHHRQLITYYLNSGHRYMGRYLIEKDGNPVDDKETQKLEDKVNV</sequence>